<dbReference type="Gene3D" id="3.40.30.10">
    <property type="entry name" value="Glutaredoxin"/>
    <property type="match status" value="1"/>
</dbReference>
<gene>
    <name evidence="10" type="primary">trxA_2</name>
    <name evidence="10" type="ORF">GCM10022231_35100</name>
</gene>
<evidence type="ECO:0000256" key="2">
    <source>
        <dbReference type="ARBA" id="ARBA00008987"/>
    </source>
</evidence>
<dbReference type="InterPro" id="IPR013766">
    <property type="entry name" value="Thioredoxin_domain"/>
</dbReference>
<organism evidence="10 11">
    <name type="scientific">Gordonia caeni</name>
    <dbReference type="NCBI Taxonomy" id="1007097"/>
    <lineage>
        <taxon>Bacteria</taxon>
        <taxon>Bacillati</taxon>
        <taxon>Actinomycetota</taxon>
        <taxon>Actinomycetes</taxon>
        <taxon>Mycobacteriales</taxon>
        <taxon>Gordoniaceae</taxon>
        <taxon>Gordonia</taxon>
    </lineage>
</organism>
<accession>A0ABP7PSP9</accession>
<dbReference type="CDD" id="cd02947">
    <property type="entry name" value="TRX_family"/>
    <property type="match status" value="1"/>
</dbReference>
<keyword evidence="4" id="KW-0249">Electron transport</keyword>
<dbReference type="SUPFAM" id="SSF52833">
    <property type="entry name" value="Thioredoxin-like"/>
    <property type="match status" value="1"/>
</dbReference>
<dbReference type="RefSeq" id="WP_344785953.1">
    <property type="nucleotide sequence ID" value="NZ_BAAAZW010000014.1"/>
</dbReference>
<evidence type="ECO:0000313" key="10">
    <source>
        <dbReference type="EMBL" id="GAA3970643.1"/>
    </source>
</evidence>
<evidence type="ECO:0000256" key="1">
    <source>
        <dbReference type="ARBA" id="ARBA00003318"/>
    </source>
</evidence>
<dbReference type="EMBL" id="BAAAZW010000014">
    <property type="protein sequence ID" value="GAA3970643.1"/>
    <property type="molecule type" value="Genomic_DNA"/>
</dbReference>
<proteinExistence type="inferred from homology"/>
<protein>
    <recommendedName>
        <fullName evidence="7 8">Thioredoxin</fullName>
    </recommendedName>
</protein>
<evidence type="ECO:0000256" key="7">
    <source>
        <dbReference type="NCBIfam" id="TIGR01068"/>
    </source>
</evidence>
<dbReference type="PANTHER" id="PTHR45663:SF40">
    <property type="entry name" value="THIOREDOXIN 2"/>
    <property type="match status" value="1"/>
</dbReference>
<keyword evidence="3" id="KW-0813">Transport</keyword>
<reference evidence="11" key="1">
    <citation type="journal article" date="2019" name="Int. J. Syst. Evol. Microbiol.">
        <title>The Global Catalogue of Microorganisms (GCM) 10K type strain sequencing project: providing services to taxonomists for standard genome sequencing and annotation.</title>
        <authorList>
            <consortium name="The Broad Institute Genomics Platform"/>
            <consortium name="The Broad Institute Genome Sequencing Center for Infectious Disease"/>
            <person name="Wu L."/>
            <person name="Ma J."/>
        </authorList>
    </citation>
    <scope>NUCLEOTIDE SEQUENCE [LARGE SCALE GENOMIC DNA]</scope>
    <source>
        <strain evidence="11">JCM 16923</strain>
    </source>
</reference>
<dbReference type="PRINTS" id="PR00421">
    <property type="entry name" value="THIOREDOXIN"/>
</dbReference>
<name>A0ABP7PSP9_9ACTN</name>
<keyword evidence="11" id="KW-1185">Reference proteome</keyword>
<comment type="function">
    <text evidence="1">Participates in various redox reactions through the reversible oxidation of its active center dithiol to a disulfide and catalyzes dithiol-disulfide exchange reactions.</text>
</comment>
<keyword evidence="5" id="KW-1015">Disulfide bond</keyword>
<sequence length="124" mass="13435">MSTIELTGENFEQTVLDSEIVLVDFWADWCGPCKQFAPTFESASDKYDDLVFGKVDTEAQQQLAAAASIRSIPTLMVFKKGHLVFNEAGALPPQALDSLVEQVKALDVDKAIAEAEAQKGQAGE</sequence>
<evidence type="ECO:0000256" key="3">
    <source>
        <dbReference type="ARBA" id="ARBA00022448"/>
    </source>
</evidence>
<dbReference type="NCBIfam" id="TIGR01068">
    <property type="entry name" value="thioredoxin"/>
    <property type="match status" value="1"/>
</dbReference>
<evidence type="ECO:0000256" key="5">
    <source>
        <dbReference type="ARBA" id="ARBA00023157"/>
    </source>
</evidence>
<evidence type="ECO:0000259" key="9">
    <source>
        <dbReference type="PROSITE" id="PS51352"/>
    </source>
</evidence>
<feature type="domain" description="Thioredoxin" evidence="9">
    <location>
        <begin position="1"/>
        <end position="105"/>
    </location>
</feature>
<keyword evidence="6" id="KW-0676">Redox-active center</keyword>
<dbReference type="Proteomes" id="UP001418444">
    <property type="component" value="Unassembled WGS sequence"/>
</dbReference>
<dbReference type="PIRSF" id="PIRSF000077">
    <property type="entry name" value="Thioredoxin"/>
    <property type="match status" value="1"/>
</dbReference>
<evidence type="ECO:0000256" key="8">
    <source>
        <dbReference type="PIRNR" id="PIRNR000077"/>
    </source>
</evidence>
<comment type="similarity">
    <text evidence="2 8">Belongs to the thioredoxin family.</text>
</comment>
<evidence type="ECO:0000256" key="6">
    <source>
        <dbReference type="ARBA" id="ARBA00023284"/>
    </source>
</evidence>
<dbReference type="InterPro" id="IPR005746">
    <property type="entry name" value="Thioredoxin"/>
</dbReference>
<dbReference type="InterPro" id="IPR017937">
    <property type="entry name" value="Thioredoxin_CS"/>
</dbReference>
<dbReference type="InterPro" id="IPR036249">
    <property type="entry name" value="Thioredoxin-like_sf"/>
</dbReference>
<dbReference type="PANTHER" id="PTHR45663">
    <property type="entry name" value="GEO12009P1"/>
    <property type="match status" value="1"/>
</dbReference>
<dbReference type="Pfam" id="PF00085">
    <property type="entry name" value="Thioredoxin"/>
    <property type="match status" value="1"/>
</dbReference>
<evidence type="ECO:0000256" key="4">
    <source>
        <dbReference type="ARBA" id="ARBA00022982"/>
    </source>
</evidence>
<evidence type="ECO:0000313" key="11">
    <source>
        <dbReference type="Proteomes" id="UP001418444"/>
    </source>
</evidence>
<comment type="caution">
    <text evidence="10">The sequence shown here is derived from an EMBL/GenBank/DDBJ whole genome shotgun (WGS) entry which is preliminary data.</text>
</comment>
<dbReference type="PROSITE" id="PS00194">
    <property type="entry name" value="THIOREDOXIN_1"/>
    <property type="match status" value="1"/>
</dbReference>
<dbReference type="PROSITE" id="PS51352">
    <property type="entry name" value="THIOREDOXIN_2"/>
    <property type="match status" value="1"/>
</dbReference>